<keyword evidence="3" id="KW-1003">Cell membrane</keyword>
<keyword evidence="4 7" id="KW-0812">Transmembrane</keyword>
<dbReference type="RefSeq" id="WP_345594673.1">
    <property type="nucleotide sequence ID" value="NZ_BAABJG010000055.1"/>
</dbReference>
<evidence type="ECO:0000256" key="4">
    <source>
        <dbReference type="ARBA" id="ARBA00022692"/>
    </source>
</evidence>
<proteinExistence type="inferred from homology"/>
<name>A0ABW3UFM6_9BACL</name>
<evidence type="ECO:0000256" key="7">
    <source>
        <dbReference type="SAM" id="Phobius"/>
    </source>
</evidence>
<dbReference type="PANTHER" id="PTHR20855:SF3">
    <property type="entry name" value="LD03007P"/>
    <property type="match status" value="1"/>
</dbReference>
<comment type="similarity">
    <text evidence="2">Belongs to the UPF0073 (Hly-III) family.</text>
</comment>
<keyword evidence="9" id="KW-1185">Reference proteome</keyword>
<feature type="transmembrane region" description="Helical" evidence="7">
    <location>
        <begin position="81"/>
        <end position="98"/>
    </location>
</feature>
<protein>
    <submittedName>
        <fullName evidence="8">Hemolysin III family protein</fullName>
    </submittedName>
</protein>
<dbReference type="Pfam" id="PF03006">
    <property type="entry name" value="HlyIII"/>
    <property type="match status" value="1"/>
</dbReference>
<evidence type="ECO:0000256" key="3">
    <source>
        <dbReference type="ARBA" id="ARBA00022475"/>
    </source>
</evidence>
<dbReference type="InterPro" id="IPR004254">
    <property type="entry name" value="AdipoR/HlyIII-related"/>
</dbReference>
<keyword evidence="6 7" id="KW-0472">Membrane</keyword>
<evidence type="ECO:0000256" key="2">
    <source>
        <dbReference type="ARBA" id="ARBA00008488"/>
    </source>
</evidence>
<evidence type="ECO:0000256" key="5">
    <source>
        <dbReference type="ARBA" id="ARBA00022989"/>
    </source>
</evidence>
<dbReference type="EMBL" id="JBHTLU010000012">
    <property type="protein sequence ID" value="MFD1219762.1"/>
    <property type="molecule type" value="Genomic_DNA"/>
</dbReference>
<feature type="transmembrane region" description="Helical" evidence="7">
    <location>
        <begin position="129"/>
        <end position="148"/>
    </location>
</feature>
<feature type="transmembrane region" description="Helical" evidence="7">
    <location>
        <begin position="13"/>
        <end position="32"/>
    </location>
</feature>
<evidence type="ECO:0000256" key="1">
    <source>
        <dbReference type="ARBA" id="ARBA00004651"/>
    </source>
</evidence>
<feature type="transmembrane region" description="Helical" evidence="7">
    <location>
        <begin position="44"/>
        <end position="66"/>
    </location>
</feature>
<reference evidence="9" key="1">
    <citation type="journal article" date="2019" name="Int. J. Syst. Evol. Microbiol.">
        <title>The Global Catalogue of Microorganisms (GCM) 10K type strain sequencing project: providing services to taxonomists for standard genome sequencing and annotation.</title>
        <authorList>
            <consortium name="The Broad Institute Genomics Platform"/>
            <consortium name="The Broad Institute Genome Sequencing Center for Infectious Disease"/>
            <person name="Wu L."/>
            <person name="Ma J."/>
        </authorList>
    </citation>
    <scope>NUCLEOTIDE SEQUENCE [LARGE SCALE GENOMIC DNA]</scope>
    <source>
        <strain evidence="9">CCUG 53270</strain>
    </source>
</reference>
<gene>
    <name evidence="8" type="ORF">ACFQ4B_06515</name>
</gene>
<comment type="subcellular location">
    <subcellularLocation>
        <location evidence="1">Cell membrane</location>
        <topology evidence="1">Multi-pass membrane protein</topology>
    </subcellularLocation>
</comment>
<dbReference type="Proteomes" id="UP001597180">
    <property type="component" value="Unassembled WGS sequence"/>
</dbReference>
<feature type="transmembrane region" description="Helical" evidence="7">
    <location>
        <begin position="191"/>
        <end position="213"/>
    </location>
</feature>
<feature type="transmembrane region" description="Helical" evidence="7">
    <location>
        <begin position="105"/>
        <end position="123"/>
    </location>
</feature>
<dbReference type="NCBIfam" id="TIGR01065">
    <property type="entry name" value="hlyIII"/>
    <property type="match status" value="1"/>
</dbReference>
<evidence type="ECO:0000256" key="6">
    <source>
        <dbReference type="ARBA" id="ARBA00023136"/>
    </source>
</evidence>
<sequence>MEATSWKEEKANAISHGLAAVLSSAAFVLLLVQSLKSGSMVHLLGSAVFGASLVILYVCSTLLHSATQEQAIAKYETLDHAAIYLLIAGTYTPFLLVLRHGPLGLCMLILIWGLTCLGITLKLVYPGRYMTFSIGQYLVMAWLIVFILRPLQQVLSQEGMLWLIGGILLYSIGSIFYFWRGIRYHHAIWHIFVSTGSLCHFVAVYAYVLPLLAD</sequence>
<keyword evidence="5 7" id="KW-1133">Transmembrane helix</keyword>
<dbReference type="PANTHER" id="PTHR20855">
    <property type="entry name" value="ADIPOR/PROGESTIN RECEPTOR-RELATED"/>
    <property type="match status" value="1"/>
</dbReference>
<feature type="transmembrane region" description="Helical" evidence="7">
    <location>
        <begin position="160"/>
        <end position="179"/>
    </location>
</feature>
<comment type="caution">
    <text evidence="8">The sequence shown here is derived from an EMBL/GenBank/DDBJ whole genome shotgun (WGS) entry which is preliminary data.</text>
</comment>
<organism evidence="8 9">
    <name type="scientific">Paenibacillus vulneris</name>
    <dbReference type="NCBI Taxonomy" id="1133364"/>
    <lineage>
        <taxon>Bacteria</taxon>
        <taxon>Bacillati</taxon>
        <taxon>Bacillota</taxon>
        <taxon>Bacilli</taxon>
        <taxon>Bacillales</taxon>
        <taxon>Paenibacillaceae</taxon>
        <taxon>Paenibacillus</taxon>
    </lineage>
</organism>
<evidence type="ECO:0000313" key="8">
    <source>
        <dbReference type="EMBL" id="MFD1219762.1"/>
    </source>
</evidence>
<dbReference type="InterPro" id="IPR005744">
    <property type="entry name" value="Hy-lIII"/>
</dbReference>
<evidence type="ECO:0000313" key="9">
    <source>
        <dbReference type="Proteomes" id="UP001597180"/>
    </source>
</evidence>
<accession>A0ABW3UFM6</accession>